<keyword evidence="2" id="KW-1185">Reference proteome</keyword>
<protein>
    <recommendedName>
        <fullName evidence="3">Lipid droplet-associated perilipin protein</fullName>
    </recommendedName>
</protein>
<dbReference type="STRING" id="743788.S8E0H2"/>
<reference evidence="1 2" key="1">
    <citation type="journal article" date="2012" name="Science">
        <title>The Paleozoic origin of enzymatic lignin decomposition reconstructed from 31 fungal genomes.</title>
        <authorList>
            <person name="Floudas D."/>
            <person name="Binder M."/>
            <person name="Riley R."/>
            <person name="Barry K."/>
            <person name="Blanchette R.A."/>
            <person name="Henrissat B."/>
            <person name="Martinez A.T."/>
            <person name="Otillar R."/>
            <person name="Spatafora J.W."/>
            <person name="Yadav J.S."/>
            <person name="Aerts A."/>
            <person name="Benoit I."/>
            <person name="Boyd A."/>
            <person name="Carlson A."/>
            <person name="Copeland A."/>
            <person name="Coutinho P.M."/>
            <person name="de Vries R.P."/>
            <person name="Ferreira P."/>
            <person name="Findley K."/>
            <person name="Foster B."/>
            <person name="Gaskell J."/>
            <person name="Glotzer D."/>
            <person name="Gorecki P."/>
            <person name="Heitman J."/>
            <person name="Hesse C."/>
            <person name="Hori C."/>
            <person name="Igarashi K."/>
            <person name="Jurgens J.A."/>
            <person name="Kallen N."/>
            <person name="Kersten P."/>
            <person name="Kohler A."/>
            <person name="Kuees U."/>
            <person name="Kumar T.K.A."/>
            <person name="Kuo A."/>
            <person name="LaButti K."/>
            <person name="Larrondo L.F."/>
            <person name="Lindquist E."/>
            <person name="Ling A."/>
            <person name="Lombard V."/>
            <person name="Lucas S."/>
            <person name="Lundell T."/>
            <person name="Martin R."/>
            <person name="McLaughlin D.J."/>
            <person name="Morgenstern I."/>
            <person name="Morin E."/>
            <person name="Murat C."/>
            <person name="Nagy L.G."/>
            <person name="Nolan M."/>
            <person name="Ohm R.A."/>
            <person name="Patyshakuliyeva A."/>
            <person name="Rokas A."/>
            <person name="Ruiz-Duenas F.J."/>
            <person name="Sabat G."/>
            <person name="Salamov A."/>
            <person name="Samejima M."/>
            <person name="Schmutz J."/>
            <person name="Slot J.C."/>
            <person name="St John F."/>
            <person name="Stenlid J."/>
            <person name="Sun H."/>
            <person name="Sun S."/>
            <person name="Syed K."/>
            <person name="Tsang A."/>
            <person name="Wiebenga A."/>
            <person name="Young D."/>
            <person name="Pisabarro A."/>
            <person name="Eastwood D.C."/>
            <person name="Martin F."/>
            <person name="Cullen D."/>
            <person name="Grigoriev I.V."/>
            <person name="Hibbett D.S."/>
        </authorList>
    </citation>
    <scope>NUCLEOTIDE SEQUENCE</scope>
    <source>
        <strain evidence="2">FP-58527</strain>
    </source>
</reference>
<dbReference type="InParanoid" id="S8E0H2"/>
<dbReference type="PANTHER" id="PTHR14024">
    <property type="entry name" value="PERILIPIN"/>
    <property type="match status" value="1"/>
</dbReference>
<gene>
    <name evidence="1" type="ORF">FOMPIDRAFT_1148999</name>
</gene>
<dbReference type="EMBL" id="KE504167">
    <property type="protein sequence ID" value="EPS98232.1"/>
    <property type="molecule type" value="Genomic_DNA"/>
</dbReference>
<dbReference type="GO" id="GO:0005811">
    <property type="term" value="C:lipid droplet"/>
    <property type="evidence" value="ECO:0007669"/>
    <property type="project" value="TreeGrafter"/>
</dbReference>
<proteinExistence type="predicted"/>
<organism evidence="1 2">
    <name type="scientific">Fomitopsis schrenkii</name>
    <name type="common">Brown rot fungus</name>
    <dbReference type="NCBI Taxonomy" id="2126942"/>
    <lineage>
        <taxon>Eukaryota</taxon>
        <taxon>Fungi</taxon>
        <taxon>Dikarya</taxon>
        <taxon>Basidiomycota</taxon>
        <taxon>Agaricomycotina</taxon>
        <taxon>Agaricomycetes</taxon>
        <taxon>Polyporales</taxon>
        <taxon>Fomitopsis</taxon>
    </lineage>
</organism>
<evidence type="ECO:0000313" key="2">
    <source>
        <dbReference type="Proteomes" id="UP000015241"/>
    </source>
</evidence>
<dbReference type="Proteomes" id="UP000015241">
    <property type="component" value="Unassembled WGS sequence"/>
</dbReference>
<dbReference type="GO" id="GO:0010890">
    <property type="term" value="P:positive regulation of triglyceride storage"/>
    <property type="evidence" value="ECO:0007669"/>
    <property type="project" value="TreeGrafter"/>
</dbReference>
<dbReference type="AlphaFoldDB" id="S8E0H2"/>
<dbReference type="GO" id="GO:0005829">
    <property type="term" value="C:cytosol"/>
    <property type="evidence" value="ECO:0007669"/>
    <property type="project" value="TreeGrafter"/>
</dbReference>
<name>S8E0H2_FOMSC</name>
<dbReference type="eggNOG" id="ENOG502S7Q3">
    <property type="taxonomic scope" value="Eukaryota"/>
</dbReference>
<dbReference type="GO" id="GO:0019915">
    <property type="term" value="P:lipid storage"/>
    <property type="evidence" value="ECO:0007669"/>
    <property type="project" value="TreeGrafter"/>
</dbReference>
<evidence type="ECO:0008006" key="3">
    <source>
        <dbReference type="Google" id="ProtNLM"/>
    </source>
</evidence>
<dbReference type="HOGENOM" id="CLU_063497_0_0_1"/>
<dbReference type="PANTHER" id="PTHR14024:SF49">
    <property type="entry name" value="LIPID STORAGE DROPLETS SURFACE-BINDING PROTEIN 1"/>
    <property type="match status" value="1"/>
</dbReference>
<accession>S8E0H2</accession>
<sequence length="368" mass="39902">MTTQTTQETTRTPELTIISRVAAIPLVASSLSTLHETLTNNSYTNRPYTTATNISKSALGYAEPLQQRFAPLLTRADEYANIGLDAVESRYPYPFKVAPEDIVKVLKTRSDHAKDLANKTIEERVKSPAANAAAGIDQRFAPIVDYFEVAVHKIYPPANGVAEPPPPSTQYQYQRAYALSRELTEQLRTYSTEQLNQLKTHNALIKRASTTAHDLSQIASTSYGTAQSKVHSLSDTMLSELHQVRATTAVLPAHAQAAFSDISQQLSSTISDLTVIIRSEEPMQAKVTKVKETVQERVQPILAAATARVQEMLNVVRTRLGEKAEQGKTVLGDGIALGEGAVVDVVEGAKPSEEEAAPVTVANGNGHA</sequence>
<evidence type="ECO:0000313" key="1">
    <source>
        <dbReference type="EMBL" id="EPS98232.1"/>
    </source>
</evidence>
<dbReference type="OrthoDB" id="376826at2759"/>